<keyword evidence="3" id="KW-1185">Reference proteome</keyword>
<comment type="caution">
    <text evidence="2">The sequence shown here is derived from an EMBL/GenBank/DDBJ whole genome shotgun (WGS) entry which is preliminary data.</text>
</comment>
<organism evidence="2 3">
    <name type="scientific">Gnomoniopsis smithogilvyi</name>
    <dbReference type="NCBI Taxonomy" id="1191159"/>
    <lineage>
        <taxon>Eukaryota</taxon>
        <taxon>Fungi</taxon>
        <taxon>Dikarya</taxon>
        <taxon>Ascomycota</taxon>
        <taxon>Pezizomycotina</taxon>
        <taxon>Sordariomycetes</taxon>
        <taxon>Sordariomycetidae</taxon>
        <taxon>Diaporthales</taxon>
        <taxon>Gnomoniaceae</taxon>
        <taxon>Gnomoniopsis</taxon>
    </lineage>
</organism>
<reference evidence="2" key="1">
    <citation type="submission" date="2022-10" db="EMBL/GenBank/DDBJ databases">
        <title>Tapping the CABI collections for fungal endophytes: first genome assemblies for Collariella, Neodidymelliopsis, Ascochyta clinopodiicola, Didymella pomorum, Didymosphaeria variabile, Neocosmospora piperis and Neocucurbitaria cava.</title>
        <authorList>
            <person name="Hill R."/>
        </authorList>
    </citation>
    <scope>NUCLEOTIDE SEQUENCE</scope>
    <source>
        <strain evidence="2">IMI 355082</strain>
    </source>
</reference>
<evidence type="ECO:0000313" key="3">
    <source>
        <dbReference type="Proteomes" id="UP001140453"/>
    </source>
</evidence>
<dbReference type="PRINTS" id="PR00081">
    <property type="entry name" value="GDHRDH"/>
</dbReference>
<dbReference type="GO" id="GO:0016491">
    <property type="term" value="F:oxidoreductase activity"/>
    <property type="evidence" value="ECO:0007669"/>
    <property type="project" value="UniProtKB-KW"/>
</dbReference>
<accession>A0A9W8Z1A6</accession>
<dbReference type="Gene3D" id="3.40.50.720">
    <property type="entry name" value="NAD(P)-binding Rossmann-like Domain"/>
    <property type="match status" value="1"/>
</dbReference>
<keyword evidence="1" id="KW-0560">Oxidoreductase</keyword>
<dbReference type="PANTHER" id="PTHR43157:SF31">
    <property type="entry name" value="PHOSPHATIDYLINOSITOL-GLYCAN BIOSYNTHESIS CLASS F PROTEIN"/>
    <property type="match status" value="1"/>
</dbReference>
<dbReference type="Pfam" id="PF00106">
    <property type="entry name" value="adh_short"/>
    <property type="match status" value="1"/>
</dbReference>
<dbReference type="PANTHER" id="PTHR43157">
    <property type="entry name" value="PHOSPHATIDYLINOSITOL-GLYCAN BIOSYNTHESIS CLASS F PROTEIN-RELATED"/>
    <property type="match status" value="1"/>
</dbReference>
<dbReference type="OrthoDB" id="191139at2759"/>
<evidence type="ECO:0000256" key="1">
    <source>
        <dbReference type="ARBA" id="ARBA00023002"/>
    </source>
</evidence>
<name>A0A9W8Z1A6_9PEZI</name>
<dbReference type="InterPro" id="IPR002347">
    <property type="entry name" value="SDR_fam"/>
</dbReference>
<dbReference type="Proteomes" id="UP001140453">
    <property type="component" value="Unassembled WGS sequence"/>
</dbReference>
<evidence type="ECO:0000313" key="2">
    <source>
        <dbReference type="EMBL" id="KAJ4397012.1"/>
    </source>
</evidence>
<dbReference type="InterPro" id="IPR036291">
    <property type="entry name" value="NAD(P)-bd_dom_sf"/>
</dbReference>
<protein>
    <submittedName>
        <fullName evidence="2">Uncharacterized protein</fullName>
    </submittedName>
</protein>
<sequence>MTFPRYTELQDPDHSADMKAFEVRPKHIQDGRWQSLESSFMKIRSNFRLCVYLPPCNLLRESGIGVLGLEQKVRPLVVDIREKQKQATWSNRHFTTWMLILENNAIGHGLLKPSALSAPRRKRTLILQWRILSVLCILNSPFSPSFMSCITGYIQVLTIAQLCLKGLLFPRLSIEIYIPNKNMAQYDYTPENFATFPQWVRRQLFEHPRPVSNVDLMGKTAIVTGANQGIGFEIANQLMTLNGSRLIIGARDEAKGQEAAKRLTALHEGAKTIIEVWKLDMLEYDTITSFATRAGQLEHLDLVILNAGIYRINLTINPSTGNEEDVQTNYLSTVLLTLLLLPALQAKKRSPTTPGRLTIVSSDTAGMTKFVERDADPLLAALKDTSGKYKWDMQERYGTTKLLGQLFLGELAKQVPPSVAIVNAGSPGLCSGSGLARDAAGTFLRFPLAIYFGIFGRKPAVGAHVILDAALKKGEESHGEVVEFDKIRPKGPFAYSSKAPEVTRRLWKETMEELAFADVQKLSRTFVPSESPDMMVFGLCR</sequence>
<proteinExistence type="predicted"/>
<dbReference type="EMBL" id="JAPEVB010000001">
    <property type="protein sequence ID" value="KAJ4397012.1"/>
    <property type="molecule type" value="Genomic_DNA"/>
</dbReference>
<dbReference type="AlphaFoldDB" id="A0A9W8Z1A6"/>
<dbReference type="SUPFAM" id="SSF51735">
    <property type="entry name" value="NAD(P)-binding Rossmann-fold domains"/>
    <property type="match status" value="1"/>
</dbReference>
<gene>
    <name evidence="2" type="ORF">N0V93_001236</name>
</gene>